<dbReference type="RefSeq" id="WP_184300018.1">
    <property type="nucleotide sequence ID" value="NZ_JACHLP010000005.1"/>
</dbReference>
<dbReference type="InterPro" id="IPR027417">
    <property type="entry name" value="P-loop_NTPase"/>
</dbReference>
<comment type="similarity">
    <text evidence="1">Belongs to the GSP E family.</text>
</comment>
<dbReference type="PANTHER" id="PTHR30486">
    <property type="entry name" value="TWITCHING MOTILITY PROTEIN PILT"/>
    <property type="match status" value="1"/>
</dbReference>
<organism evidence="4 5">
    <name type="scientific">Roseateles oligotrophus</name>
    <dbReference type="NCBI Taxonomy" id="1769250"/>
    <lineage>
        <taxon>Bacteria</taxon>
        <taxon>Pseudomonadati</taxon>
        <taxon>Pseudomonadota</taxon>
        <taxon>Betaproteobacteria</taxon>
        <taxon>Burkholderiales</taxon>
        <taxon>Sphaerotilaceae</taxon>
        <taxon>Roseateles</taxon>
    </lineage>
</organism>
<feature type="region of interest" description="Disordered" evidence="2">
    <location>
        <begin position="350"/>
        <end position="388"/>
    </location>
</feature>
<dbReference type="Gene3D" id="3.30.450.90">
    <property type="match status" value="1"/>
</dbReference>
<feature type="domain" description="Bacterial type II secretion system protein E" evidence="3">
    <location>
        <begin position="195"/>
        <end position="209"/>
    </location>
</feature>
<reference evidence="4 5" key="1">
    <citation type="submission" date="2020-08" db="EMBL/GenBank/DDBJ databases">
        <title>Functional genomics of gut bacteria from endangered species of beetles.</title>
        <authorList>
            <person name="Carlos-Shanley C."/>
        </authorList>
    </citation>
    <scope>NUCLEOTIDE SEQUENCE [LARGE SCALE GENOMIC DNA]</scope>
    <source>
        <strain evidence="4 5">S00239</strain>
    </source>
</reference>
<dbReference type="InterPro" id="IPR050921">
    <property type="entry name" value="T4SS_GSP_E_ATPase"/>
</dbReference>
<dbReference type="InterPro" id="IPR006321">
    <property type="entry name" value="PilT/PilU"/>
</dbReference>
<evidence type="ECO:0000256" key="1">
    <source>
        <dbReference type="ARBA" id="ARBA00006611"/>
    </source>
</evidence>
<evidence type="ECO:0000313" key="4">
    <source>
        <dbReference type="EMBL" id="MBB4844106.1"/>
    </source>
</evidence>
<dbReference type="EMBL" id="JACHLP010000005">
    <property type="protein sequence ID" value="MBB4844106.1"/>
    <property type="molecule type" value="Genomic_DNA"/>
</dbReference>
<dbReference type="Proteomes" id="UP000562027">
    <property type="component" value="Unassembled WGS sequence"/>
</dbReference>
<dbReference type="Gene3D" id="3.40.50.300">
    <property type="entry name" value="P-loop containing nucleotide triphosphate hydrolases"/>
    <property type="match status" value="1"/>
</dbReference>
<dbReference type="InterPro" id="IPR003593">
    <property type="entry name" value="AAA+_ATPase"/>
</dbReference>
<dbReference type="PANTHER" id="PTHR30486:SF12">
    <property type="entry name" value="TYPE IV PILUS ATPASE PILU"/>
    <property type="match status" value="1"/>
</dbReference>
<comment type="caution">
    <text evidence="4">The sequence shown here is derived from an EMBL/GenBank/DDBJ whole genome shotgun (WGS) entry which is preliminary data.</text>
</comment>
<protein>
    <submittedName>
        <fullName evidence="4">Twitching motility protein PilU</fullName>
    </submittedName>
</protein>
<sequence>MSGNMERILRLMADKGASDVYLSANMPVLIRLNGQIVQLSDQLLQPSQPRQLIAEVLSAEHMAELEQTGELNMAVSISKVGSFRLSGFRQRGTIAGVFRHIPHVIPSLEQLNLPPVLGRLVKEKRGLVLMVGATGTGKSTTLAAMLEERNLNMAGHILTIEDPLEYLFSNKRSVVNQREVGRDTASLQVALKNALRQSPDCILIGEIRDRETMTAAISYALSGHLVLATLHGNNSYHALNRILSFYTPESRPALLNDLAAGLKSIVSQRLVKATAGGRIPVIEILLNTKLIAEFIEQGDFASVKEAMEKSIAEGSQTYEEHFARLIKDGTITREEGLAFADSPTNLLWRLQNDGPAQGRSGASPSSKKEEAASDEASFTEITLDVRHD</sequence>
<dbReference type="AlphaFoldDB" id="A0A840L7R3"/>
<evidence type="ECO:0000256" key="2">
    <source>
        <dbReference type="SAM" id="MobiDB-lite"/>
    </source>
</evidence>
<evidence type="ECO:0000259" key="3">
    <source>
        <dbReference type="PROSITE" id="PS00662"/>
    </source>
</evidence>
<accession>A0A840L7R3</accession>
<dbReference type="GO" id="GO:0005524">
    <property type="term" value="F:ATP binding"/>
    <property type="evidence" value="ECO:0007669"/>
    <property type="project" value="InterPro"/>
</dbReference>
<dbReference type="SUPFAM" id="SSF52540">
    <property type="entry name" value="P-loop containing nucleoside triphosphate hydrolases"/>
    <property type="match status" value="1"/>
</dbReference>
<dbReference type="NCBIfam" id="TIGR01420">
    <property type="entry name" value="pilT_fam"/>
    <property type="match status" value="1"/>
</dbReference>
<keyword evidence="5" id="KW-1185">Reference proteome</keyword>
<dbReference type="GO" id="GO:0016887">
    <property type="term" value="F:ATP hydrolysis activity"/>
    <property type="evidence" value="ECO:0007669"/>
    <property type="project" value="InterPro"/>
</dbReference>
<dbReference type="PROSITE" id="PS00662">
    <property type="entry name" value="T2SP_E"/>
    <property type="match status" value="1"/>
</dbReference>
<gene>
    <name evidence="4" type="ORF">HNP55_002642</name>
</gene>
<dbReference type="SMART" id="SM00382">
    <property type="entry name" value="AAA"/>
    <property type="match status" value="1"/>
</dbReference>
<evidence type="ECO:0000313" key="5">
    <source>
        <dbReference type="Proteomes" id="UP000562027"/>
    </source>
</evidence>
<name>A0A840L7R3_9BURK</name>
<dbReference type="InterPro" id="IPR001482">
    <property type="entry name" value="T2SS/T4SS_dom"/>
</dbReference>
<proteinExistence type="inferred from homology"/>
<dbReference type="CDD" id="cd01131">
    <property type="entry name" value="PilT"/>
    <property type="match status" value="1"/>
</dbReference>
<dbReference type="Pfam" id="PF00437">
    <property type="entry name" value="T2SSE"/>
    <property type="match status" value="1"/>
</dbReference>